<comment type="caution">
    <text evidence="3">The sequence shown here is derived from an EMBL/GenBank/DDBJ whole genome shotgun (WGS) entry which is preliminary data.</text>
</comment>
<feature type="domain" description="Transposase IS801/IS1294" evidence="1">
    <location>
        <begin position="156"/>
        <end position="348"/>
    </location>
</feature>
<dbReference type="AlphaFoldDB" id="A0A7X1XHJ5"/>
<protein>
    <submittedName>
        <fullName evidence="3">IS91 family transposase</fullName>
    </submittedName>
</protein>
<sequence length="503" mass="55371">MLYQTIAEHFETWHELASAGQFDGQGDHHTPKSYVRQAFRKYLECGIFAHGFARAWCDDCGHDYFVAFSCKGRGVCPSCNTRRMVETAAHLTDHVFPRLPVRQWVLSVPKRLRYFMQRDGPVLNMVLRIFLRVIAQSQSANCPGAADVNNAALHIGAVAFIHRFGSSLNEHVHFHVCVVDGVFEQVPGEGDADAQEAAIPAGVLFHPATGVDADAVAQVQATLRKRILRAFVGRGLLESCDAKDMLAYQHSGFSVDAGVCIEAHDRAALERLLRYCARPPFAMERLRKEGAALVYRCAKQRSEPTSDKRGAKADELTLTPLELIDRIAALVPPPRTHRHRYFGVLAPNSPLRAAAVALATPQQPIKQVVVQTEPAATGEGVPAVAPLGHAIPPTPEPAPPKRAPAHYLWAVLIARIYEVFPLLCPICGGQMRLIAFITEGTQIRRILDHIGVDSEPPQISPARGPPLWDDCDAHVGEGIEVEPDWDLAAQPAPDYEVDQRVNW</sequence>
<dbReference type="Pfam" id="PF14319">
    <property type="entry name" value="Zn_Tnp_IS91"/>
    <property type="match status" value="1"/>
</dbReference>
<dbReference type="EMBL" id="WIWI01000068">
    <property type="protein sequence ID" value="MQT91637.1"/>
    <property type="molecule type" value="Genomic_DNA"/>
</dbReference>
<dbReference type="NCBIfam" id="NF033538">
    <property type="entry name" value="transpos_IS91"/>
    <property type="match status" value="1"/>
</dbReference>
<accession>A0A7X1XHJ5</accession>
<dbReference type="GO" id="GO:0004803">
    <property type="term" value="F:transposase activity"/>
    <property type="evidence" value="ECO:0007669"/>
    <property type="project" value="InterPro"/>
</dbReference>
<dbReference type="InterPro" id="IPR054832">
    <property type="entry name" value="transpos_IS91"/>
</dbReference>
<dbReference type="Pfam" id="PF04986">
    <property type="entry name" value="Y2_Tnp"/>
    <property type="match status" value="1"/>
</dbReference>
<proteinExistence type="predicted"/>
<name>A0A7X1XHJ5_9PSED</name>
<feature type="domain" description="Transposase zinc-binding" evidence="2">
    <location>
        <begin position="27"/>
        <end position="108"/>
    </location>
</feature>
<dbReference type="InterPro" id="IPR026889">
    <property type="entry name" value="Zn_Tnp"/>
</dbReference>
<evidence type="ECO:0000313" key="3">
    <source>
        <dbReference type="EMBL" id="MQT91637.1"/>
    </source>
</evidence>
<organism evidence="3 4">
    <name type="scientific">Pseudomonas helleri</name>
    <dbReference type="NCBI Taxonomy" id="1608996"/>
    <lineage>
        <taxon>Bacteria</taxon>
        <taxon>Pseudomonadati</taxon>
        <taxon>Pseudomonadota</taxon>
        <taxon>Gammaproteobacteria</taxon>
        <taxon>Pseudomonadales</taxon>
        <taxon>Pseudomonadaceae</taxon>
        <taxon>Pseudomonas</taxon>
    </lineage>
</organism>
<reference evidence="3 4" key="1">
    <citation type="submission" date="2019-10" db="EMBL/GenBank/DDBJ databases">
        <title>Evaluation of single-gene subtyping targets for Pseudomonas.</title>
        <authorList>
            <person name="Reichler S.J."/>
            <person name="Orsi R.H."/>
            <person name="Wiedmann M."/>
            <person name="Martin N.H."/>
            <person name="Murphy S.I."/>
        </authorList>
    </citation>
    <scope>NUCLEOTIDE SEQUENCE [LARGE SCALE GENOMIC DNA]</scope>
    <source>
        <strain evidence="3 4">FSL R10-3254</strain>
    </source>
</reference>
<evidence type="ECO:0000313" key="4">
    <source>
        <dbReference type="Proteomes" id="UP000489190"/>
    </source>
</evidence>
<dbReference type="GO" id="GO:0003677">
    <property type="term" value="F:DNA binding"/>
    <property type="evidence" value="ECO:0007669"/>
    <property type="project" value="InterPro"/>
</dbReference>
<dbReference type="Proteomes" id="UP000489190">
    <property type="component" value="Unassembled WGS sequence"/>
</dbReference>
<evidence type="ECO:0000259" key="2">
    <source>
        <dbReference type="Pfam" id="PF14319"/>
    </source>
</evidence>
<evidence type="ECO:0000259" key="1">
    <source>
        <dbReference type="Pfam" id="PF04986"/>
    </source>
</evidence>
<gene>
    <name evidence="3" type="ORF">GHO39_21210</name>
</gene>
<dbReference type="GO" id="GO:0006313">
    <property type="term" value="P:DNA transposition"/>
    <property type="evidence" value="ECO:0007669"/>
    <property type="project" value="InterPro"/>
</dbReference>
<dbReference type="InterPro" id="IPR007069">
    <property type="entry name" value="Transposase_32"/>
</dbReference>